<sequence length="297" mass="33044">MTSTASTVLATIGTVLWCIQMIPQIIQNYRHKDTEGLSEVMVFLWCACAPFFAVYFVGVDSSIPIEIQPHLFGFFCWIVYLQVMYYPPVQRSKRQIIIRGVGFLIFQVVVECAFIIPLRKIYLDNGTKWPLLIFGIIASILLAVGLIPPYFELAKRQGRVIGINFLFLCTDLGGALFSLASLACDSNDLDIMGCILYSICASLEIGILCSHIIWCMRFKWFSSESQQVQDLETQSSNNSSCLDPEVTIVGGGGGVEQKKEIIDKEAFETPAPSSSNSNESTDIYEENKLDPTATLVN</sequence>
<feature type="transmembrane region" description="Helical" evidence="6">
    <location>
        <begin position="163"/>
        <end position="183"/>
    </location>
</feature>
<evidence type="ECO:0008006" key="9">
    <source>
        <dbReference type="Google" id="ProtNLM"/>
    </source>
</evidence>
<dbReference type="GO" id="GO:0016020">
    <property type="term" value="C:membrane"/>
    <property type="evidence" value="ECO:0007669"/>
    <property type="project" value="UniProtKB-SubCell"/>
</dbReference>
<gene>
    <name evidence="7" type="ORF">CANARDRAFT_177909</name>
</gene>
<reference evidence="8" key="1">
    <citation type="submission" date="2016-04" db="EMBL/GenBank/DDBJ databases">
        <title>Comparative genomics of biotechnologically important yeasts.</title>
        <authorList>
            <consortium name="DOE Joint Genome Institute"/>
            <person name="Riley R."/>
            <person name="Haridas S."/>
            <person name="Wolfe K.H."/>
            <person name="Lopes M.R."/>
            <person name="Hittinger C.T."/>
            <person name="Goker M."/>
            <person name="Salamov A."/>
            <person name="Wisecaver J."/>
            <person name="Long T.M."/>
            <person name="Aerts A.L."/>
            <person name="Barry K."/>
            <person name="Choi C."/>
            <person name="Clum A."/>
            <person name="Coughlan A.Y."/>
            <person name="Deshpande S."/>
            <person name="Douglass A.P."/>
            <person name="Hanson S.J."/>
            <person name="Klenk H.-P."/>
            <person name="Labutti K."/>
            <person name="Lapidus A."/>
            <person name="Lindquist E."/>
            <person name="Lipzen A."/>
            <person name="Meier-Kolthoff J.P."/>
            <person name="Ohm R.A."/>
            <person name="Otillar R.P."/>
            <person name="Pangilinan J."/>
            <person name="Peng Y."/>
            <person name="Rokas A."/>
            <person name="Rosa C.A."/>
            <person name="Scheuner C."/>
            <person name="Sibirny A.A."/>
            <person name="Slot J.C."/>
            <person name="Stielow J.B."/>
            <person name="Sun H."/>
            <person name="Kurtzman C.P."/>
            <person name="Blackwell M."/>
            <person name="Grigoriev I.V."/>
            <person name="Jeffries T.W."/>
        </authorList>
    </citation>
    <scope>NUCLEOTIDE SEQUENCE [LARGE SCALE GENOMIC DNA]</scope>
    <source>
        <strain evidence="8">NRRL YB-2248</strain>
    </source>
</reference>
<evidence type="ECO:0000256" key="5">
    <source>
        <dbReference type="SAM" id="MobiDB-lite"/>
    </source>
</evidence>
<comment type="subcellular location">
    <subcellularLocation>
        <location evidence="1">Membrane</location>
        <topology evidence="1">Multi-pass membrane protein</topology>
    </subcellularLocation>
</comment>
<keyword evidence="3 6" id="KW-1133">Transmembrane helix</keyword>
<evidence type="ECO:0000313" key="8">
    <source>
        <dbReference type="Proteomes" id="UP000094801"/>
    </source>
</evidence>
<protein>
    <recommendedName>
        <fullName evidence="9">PQ-loop repeat-containing protein</fullName>
    </recommendedName>
</protein>
<dbReference type="Proteomes" id="UP000094801">
    <property type="component" value="Unassembled WGS sequence"/>
</dbReference>
<keyword evidence="8" id="KW-1185">Reference proteome</keyword>
<feature type="transmembrane region" description="Helical" evidence="6">
    <location>
        <begin position="6"/>
        <end position="26"/>
    </location>
</feature>
<feature type="compositionally biased region" description="Polar residues" evidence="5">
    <location>
        <begin position="271"/>
        <end position="281"/>
    </location>
</feature>
<dbReference type="InterPro" id="IPR006603">
    <property type="entry name" value="PQ-loop_rpt"/>
</dbReference>
<evidence type="ECO:0000256" key="6">
    <source>
        <dbReference type="SAM" id="Phobius"/>
    </source>
</evidence>
<organism evidence="7 8">
    <name type="scientific">[Candida] arabinofermentans NRRL YB-2248</name>
    <dbReference type="NCBI Taxonomy" id="983967"/>
    <lineage>
        <taxon>Eukaryota</taxon>
        <taxon>Fungi</taxon>
        <taxon>Dikarya</taxon>
        <taxon>Ascomycota</taxon>
        <taxon>Saccharomycotina</taxon>
        <taxon>Pichiomycetes</taxon>
        <taxon>Pichiales</taxon>
        <taxon>Pichiaceae</taxon>
        <taxon>Ogataea</taxon>
        <taxon>Ogataea/Candida clade</taxon>
    </lineage>
</organism>
<feature type="transmembrane region" description="Helical" evidence="6">
    <location>
        <begin position="70"/>
        <end position="89"/>
    </location>
</feature>
<dbReference type="EMBL" id="KV453867">
    <property type="protein sequence ID" value="ODV83122.1"/>
    <property type="molecule type" value="Genomic_DNA"/>
</dbReference>
<feature type="transmembrane region" description="Helical" evidence="6">
    <location>
        <begin position="195"/>
        <end position="216"/>
    </location>
</feature>
<name>A0A1E4SUL5_9ASCO</name>
<evidence type="ECO:0000256" key="2">
    <source>
        <dbReference type="ARBA" id="ARBA00022692"/>
    </source>
</evidence>
<dbReference type="PANTHER" id="PTHR16201">
    <property type="entry name" value="SEVEN TRANSMEMBRANE PROTEIN 1-RELATED"/>
    <property type="match status" value="1"/>
</dbReference>
<dbReference type="OrthoDB" id="407617at2759"/>
<proteinExistence type="predicted"/>
<evidence type="ECO:0000256" key="4">
    <source>
        <dbReference type="ARBA" id="ARBA00023136"/>
    </source>
</evidence>
<evidence type="ECO:0000313" key="7">
    <source>
        <dbReference type="EMBL" id="ODV83122.1"/>
    </source>
</evidence>
<dbReference type="AlphaFoldDB" id="A0A1E4SUL5"/>
<keyword evidence="2 6" id="KW-0812">Transmembrane</keyword>
<feature type="transmembrane region" description="Helical" evidence="6">
    <location>
        <begin position="38"/>
        <end position="58"/>
    </location>
</feature>
<feature type="region of interest" description="Disordered" evidence="5">
    <location>
        <begin position="266"/>
        <end position="297"/>
    </location>
</feature>
<dbReference type="SMART" id="SM00679">
    <property type="entry name" value="CTNS"/>
    <property type="match status" value="2"/>
</dbReference>
<feature type="transmembrane region" description="Helical" evidence="6">
    <location>
        <begin position="96"/>
        <end position="117"/>
    </location>
</feature>
<dbReference type="Pfam" id="PF04193">
    <property type="entry name" value="PQ-loop"/>
    <property type="match status" value="1"/>
</dbReference>
<keyword evidence="4 6" id="KW-0472">Membrane</keyword>
<feature type="transmembrane region" description="Helical" evidence="6">
    <location>
        <begin position="129"/>
        <end position="151"/>
    </location>
</feature>
<accession>A0A1E4SUL5</accession>
<evidence type="ECO:0000256" key="1">
    <source>
        <dbReference type="ARBA" id="ARBA00004141"/>
    </source>
</evidence>
<dbReference type="InterPro" id="IPR051415">
    <property type="entry name" value="LAAT-1"/>
</dbReference>
<evidence type="ECO:0000256" key="3">
    <source>
        <dbReference type="ARBA" id="ARBA00022989"/>
    </source>
</evidence>
<dbReference type="PANTHER" id="PTHR16201:SF37">
    <property type="entry name" value="PQ-LOOP REPEAT-CONTAINING PROTEIN"/>
    <property type="match status" value="1"/>
</dbReference>
<dbReference type="Gene3D" id="1.20.1280.290">
    <property type="match status" value="1"/>
</dbReference>